<protein>
    <submittedName>
        <fullName evidence="1">Uncharacterized protein</fullName>
    </submittedName>
</protein>
<name>A0A3P6EEL1_BRAOL</name>
<gene>
    <name evidence="1" type="ORF">BOLC7T40511H</name>
</gene>
<organism evidence="1">
    <name type="scientific">Brassica oleracea</name>
    <name type="common">Wild cabbage</name>
    <dbReference type="NCBI Taxonomy" id="3712"/>
    <lineage>
        <taxon>Eukaryota</taxon>
        <taxon>Viridiplantae</taxon>
        <taxon>Streptophyta</taxon>
        <taxon>Embryophyta</taxon>
        <taxon>Tracheophyta</taxon>
        <taxon>Spermatophyta</taxon>
        <taxon>Magnoliopsida</taxon>
        <taxon>eudicotyledons</taxon>
        <taxon>Gunneridae</taxon>
        <taxon>Pentapetalae</taxon>
        <taxon>rosids</taxon>
        <taxon>malvids</taxon>
        <taxon>Brassicales</taxon>
        <taxon>Brassicaceae</taxon>
        <taxon>Brassiceae</taxon>
        <taxon>Brassica</taxon>
    </lineage>
</organism>
<evidence type="ECO:0000313" key="1">
    <source>
        <dbReference type="EMBL" id="VDD34951.1"/>
    </source>
</evidence>
<accession>A0A3P6EEL1</accession>
<feature type="non-terminal residue" evidence="1">
    <location>
        <position position="1"/>
    </location>
</feature>
<proteinExistence type="predicted"/>
<dbReference type="EMBL" id="LR031876">
    <property type="protein sequence ID" value="VDD34951.1"/>
    <property type="molecule type" value="Genomic_DNA"/>
</dbReference>
<reference evidence="1" key="1">
    <citation type="submission" date="2018-11" db="EMBL/GenBank/DDBJ databases">
        <authorList>
            <consortium name="Genoscope - CEA"/>
            <person name="William W."/>
        </authorList>
    </citation>
    <scope>NUCLEOTIDE SEQUENCE</scope>
</reference>
<sequence length="112" mass="12086">SCAGEFSETTSFKLHLRNNKSRKPISSFEVTVSVLKHLGSVCVSVLKHFGSLCFDVCDLKKAAGLSSPIEYPVVGLLSQPCSRGTRYLSLVKPEGIKATACLTWAYVFGTKG</sequence>
<dbReference type="AlphaFoldDB" id="A0A3P6EEL1"/>